<dbReference type="KEGG" id="sapo:SAPIO_CDS8450"/>
<dbReference type="Proteomes" id="UP000028545">
    <property type="component" value="Unassembled WGS sequence"/>
</dbReference>
<protein>
    <submittedName>
        <fullName evidence="3">Protein bli-3</fullName>
    </submittedName>
</protein>
<dbReference type="Pfam" id="PF16242">
    <property type="entry name" value="Pyrid_ox_like"/>
    <property type="match status" value="1"/>
</dbReference>
<dbReference type="OrthoDB" id="434253at2759"/>
<evidence type="ECO:0000259" key="2">
    <source>
        <dbReference type="Pfam" id="PF16242"/>
    </source>
</evidence>
<dbReference type="Gene3D" id="2.30.110.10">
    <property type="entry name" value="Electron Transport, Fmn-binding Protein, Chain A"/>
    <property type="match status" value="1"/>
</dbReference>
<feature type="domain" description="General stress protein FMN-binding split barrel" evidence="2">
    <location>
        <begin position="37"/>
        <end position="177"/>
    </location>
</feature>
<sequence>MTSTMSHNPNPTKVGDKPADPYTAKVHQNDVPLKVKMDSLLNFIHKCKHGMLTTRDSNTGLLASRCMQLSATESNGTDLLFYTNTASHKVEELSVDPHVNVSFVNTAGDWASIAGSASIIKDRAMIERYYNPVLKTWLGDLGDGKHDGSASDPRLGMIRVKMDTATCSLSDGGLFTRAAEAVHGVMGQPGHMTKLREITAEEVNQWRSGGSATATASS</sequence>
<dbReference type="AlphaFoldDB" id="A0A084FZM9"/>
<gene>
    <name evidence="3" type="ORF">SAPIO_CDS8450</name>
</gene>
<dbReference type="SUPFAM" id="SSF50475">
    <property type="entry name" value="FMN-binding split barrel"/>
    <property type="match status" value="1"/>
</dbReference>
<accession>A0A084FZM9</accession>
<keyword evidence="4" id="KW-1185">Reference proteome</keyword>
<dbReference type="PANTHER" id="PTHR34818:SF1">
    <property type="entry name" value="PROTEIN BLI-3"/>
    <property type="match status" value="1"/>
</dbReference>
<name>A0A084FZM9_PSEDA</name>
<dbReference type="PANTHER" id="PTHR34818">
    <property type="entry name" value="PROTEIN BLI-3"/>
    <property type="match status" value="1"/>
</dbReference>
<evidence type="ECO:0000313" key="4">
    <source>
        <dbReference type="Proteomes" id="UP000028545"/>
    </source>
</evidence>
<dbReference type="RefSeq" id="XP_016640340.1">
    <property type="nucleotide sequence ID" value="XM_016790077.1"/>
</dbReference>
<feature type="region of interest" description="Disordered" evidence="1">
    <location>
        <begin position="1"/>
        <end position="24"/>
    </location>
</feature>
<dbReference type="InterPro" id="IPR052917">
    <property type="entry name" value="Stress-Dev_Protein"/>
</dbReference>
<dbReference type="VEuPathDB" id="FungiDB:SAPIO_CDS8450"/>
<dbReference type="EMBL" id="JOWA01000121">
    <property type="protein sequence ID" value="KEZ40541.1"/>
    <property type="molecule type" value="Genomic_DNA"/>
</dbReference>
<dbReference type="HOGENOM" id="CLU_091428_0_1_1"/>
<comment type="caution">
    <text evidence="3">The sequence shown here is derived from an EMBL/GenBank/DDBJ whole genome shotgun (WGS) entry which is preliminary data.</text>
</comment>
<organism evidence="3 4">
    <name type="scientific">Pseudallescheria apiosperma</name>
    <name type="common">Scedosporium apiospermum</name>
    <dbReference type="NCBI Taxonomy" id="563466"/>
    <lineage>
        <taxon>Eukaryota</taxon>
        <taxon>Fungi</taxon>
        <taxon>Dikarya</taxon>
        <taxon>Ascomycota</taxon>
        <taxon>Pezizomycotina</taxon>
        <taxon>Sordariomycetes</taxon>
        <taxon>Hypocreomycetidae</taxon>
        <taxon>Microascales</taxon>
        <taxon>Microascaceae</taxon>
        <taxon>Scedosporium</taxon>
    </lineage>
</organism>
<proteinExistence type="predicted"/>
<dbReference type="InterPro" id="IPR012349">
    <property type="entry name" value="Split_barrel_FMN-bd"/>
</dbReference>
<evidence type="ECO:0000256" key="1">
    <source>
        <dbReference type="SAM" id="MobiDB-lite"/>
    </source>
</evidence>
<evidence type="ECO:0000313" key="3">
    <source>
        <dbReference type="EMBL" id="KEZ40541.1"/>
    </source>
</evidence>
<feature type="compositionally biased region" description="Polar residues" evidence="1">
    <location>
        <begin position="1"/>
        <end position="11"/>
    </location>
</feature>
<reference evidence="3 4" key="1">
    <citation type="journal article" date="2014" name="Genome Announc.">
        <title>Draft genome sequence of the pathogenic fungus Scedosporium apiospermum.</title>
        <authorList>
            <person name="Vandeputte P."/>
            <person name="Ghamrawi S."/>
            <person name="Rechenmann M."/>
            <person name="Iltis A."/>
            <person name="Giraud S."/>
            <person name="Fleury M."/>
            <person name="Thornton C."/>
            <person name="Delhaes L."/>
            <person name="Meyer W."/>
            <person name="Papon N."/>
            <person name="Bouchara J.P."/>
        </authorList>
    </citation>
    <scope>NUCLEOTIDE SEQUENCE [LARGE SCALE GENOMIC DNA]</scope>
    <source>
        <strain evidence="3 4">IHEM 14462</strain>
    </source>
</reference>
<dbReference type="InterPro" id="IPR038725">
    <property type="entry name" value="YdaG_split_barrel_FMN-bd"/>
</dbReference>
<dbReference type="GeneID" id="27727522"/>
<dbReference type="OMA" id="AKAWWDS"/>